<dbReference type="EMBL" id="UYRR01031244">
    <property type="protein sequence ID" value="VDK48085.1"/>
    <property type="molecule type" value="Genomic_DNA"/>
</dbReference>
<reference evidence="1 2" key="2">
    <citation type="submission" date="2018-11" db="EMBL/GenBank/DDBJ databases">
        <authorList>
            <consortium name="Pathogen Informatics"/>
        </authorList>
    </citation>
    <scope>NUCLEOTIDE SEQUENCE [LARGE SCALE GENOMIC DNA]</scope>
</reference>
<evidence type="ECO:0000313" key="1">
    <source>
        <dbReference type="EMBL" id="VDK48085.1"/>
    </source>
</evidence>
<evidence type="ECO:0000313" key="3">
    <source>
        <dbReference type="WBParaSite" id="ASIM_0001333001-mRNA-1"/>
    </source>
</evidence>
<keyword evidence="2" id="KW-1185">Reference proteome</keyword>
<reference evidence="3" key="1">
    <citation type="submission" date="2017-02" db="UniProtKB">
        <authorList>
            <consortium name="WormBaseParasite"/>
        </authorList>
    </citation>
    <scope>IDENTIFICATION</scope>
</reference>
<name>A0A0M3JY32_ANISI</name>
<dbReference type="AlphaFoldDB" id="A0A0M3JY32"/>
<gene>
    <name evidence="1" type="ORF">ASIM_LOCUS12758</name>
</gene>
<accession>A0A0M3JY32</accession>
<protein>
    <submittedName>
        <fullName evidence="3">Transposase</fullName>
    </submittedName>
</protein>
<dbReference type="Proteomes" id="UP000267096">
    <property type="component" value="Unassembled WGS sequence"/>
</dbReference>
<dbReference type="WBParaSite" id="ASIM_0001333001-mRNA-1">
    <property type="protein sequence ID" value="ASIM_0001333001-mRNA-1"/>
    <property type="gene ID" value="ASIM_0001333001"/>
</dbReference>
<organism evidence="3">
    <name type="scientific">Anisakis simplex</name>
    <name type="common">Herring worm</name>
    <dbReference type="NCBI Taxonomy" id="6269"/>
    <lineage>
        <taxon>Eukaryota</taxon>
        <taxon>Metazoa</taxon>
        <taxon>Ecdysozoa</taxon>
        <taxon>Nematoda</taxon>
        <taxon>Chromadorea</taxon>
        <taxon>Rhabditida</taxon>
        <taxon>Spirurina</taxon>
        <taxon>Ascaridomorpha</taxon>
        <taxon>Ascaridoidea</taxon>
        <taxon>Anisakidae</taxon>
        <taxon>Anisakis</taxon>
        <taxon>Anisakis simplex complex</taxon>
    </lineage>
</organism>
<proteinExistence type="predicted"/>
<evidence type="ECO:0000313" key="2">
    <source>
        <dbReference type="Proteomes" id="UP000267096"/>
    </source>
</evidence>
<sequence length="81" mass="9336">MGAFLKIATYRTHNRRPPTKQVLSAGQFRSMTIEILFLVATESVASNQQWQKMPAGQWYRLVGHFCLRSVIIEQDDQLIGR</sequence>